<keyword evidence="1" id="KW-1133">Transmembrane helix</keyword>
<reference evidence="3" key="1">
    <citation type="submission" date="2017-08" db="EMBL/GenBank/DDBJ databases">
        <authorList>
            <person name="Alvarez-Ponce D."/>
            <person name="Weitzman C.L."/>
            <person name="Tillett R.L."/>
            <person name="Sandmeier F.C."/>
            <person name="Tracy C.R."/>
        </authorList>
    </citation>
    <scope>NUCLEOTIDE SEQUENCE [LARGE SCALE GENOMIC DNA]</scope>
    <source>
        <strain evidence="3">723</strain>
    </source>
</reference>
<feature type="transmembrane region" description="Helical" evidence="1">
    <location>
        <begin position="12"/>
        <end position="35"/>
    </location>
</feature>
<accession>A0A269TJ55</accession>
<dbReference type="Proteomes" id="UP000216943">
    <property type="component" value="Unassembled WGS sequence"/>
</dbReference>
<evidence type="ECO:0000313" key="2">
    <source>
        <dbReference type="EMBL" id="PAK21522.1"/>
    </source>
</evidence>
<dbReference type="EMBL" id="NQNY01000004">
    <property type="protein sequence ID" value="PAK21522.1"/>
    <property type="molecule type" value="Genomic_DNA"/>
</dbReference>
<protein>
    <submittedName>
        <fullName evidence="2">Uncharacterized protein</fullName>
    </submittedName>
</protein>
<sequence length="149" mass="16902">MKTNQYKKLKTLAWWYLSMQIVHVIFIIIIAALVIDWAVQTINGTETVISDTRSALLTGAKFLVPLAIIIISFIIFIILAIVLYVKLGNFSFKGSFDTARTMVLISIFFAHIILASIAVANIYIGIKEYIEDSEPEDYIEKVREIKSKQ</sequence>
<keyword evidence="1" id="KW-0472">Membrane</keyword>
<feature type="transmembrane region" description="Helical" evidence="1">
    <location>
        <begin position="105"/>
        <end position="126"/>
    </location>
</feature>
<comment type="caution">
    <text evidence="2">The sequence shown here is derived from an EMBL/GenBank/DDBJ whole genome shotgun (WGS) entry which is preliminary data.</text>
</comment>
<keyword evidence="1" id="KW-0812">Transmembrane</keyword>
<evidence type="ECO:0000256" key="1">
    <source>
        <dbReference type="SAM" id="Phobius"/>
    </source>
</evidence>
<dbReference type="RefSeq" id="WP_095334688.1">
    <property type="nucleotide sequence ID" value="NZ_NQNY01000004.1"/>
</dbReference>
<proteinExistence type="predicted"/>
<dbReference type="OrthoDB" id="9954558at2"/>
<gene>
    <name evidence="2" type="ORF">CJJ23_01890</name>
</gene>
<evidence type="ECO:0000313" key="3">
    <source>
        <dbReference type="Proteomes" id="UP000216943"/>
    </source>
</evidence>
<organism evidence="2 3">
    <name type="scientific">Mycoplasmopsis agassizii</name>
    <dbReference type="NCBI Taxonomy" id="33922"/>
    <lineage>
        <taxon>Bacteria</taxon>
        <taxon>Bacillati</taxon>
        <taxon>Mycoplasmatota</taxon>
        <taxon>Mycoplasmoidales</taxon>
        <taxon>Metamycoplasmataceae</taxon>
        <taxon>Mycoplasmopsis</taxon>
    </lineage>
</organism>
<name>A0A269TJ55_9BACT</name>
<feature type="transmembrane region" description="Helical" evidence="1">
    <location>
        <begin position="62"/>
        <end position="85"/>
    </location>
</feature>
<dbReference type="AlphaFoldDB" id="A0A269TJ55"/>